<dbReference type="AlphaFoldDB" id="A0A383DLE7"/>
<sequence length="187" mass="21872">MLNRLTVYFLLFFSATFLFTDTGDKLYSGLKKNVSNNKLIEYDKRKIESMKLMEKERFNKKMSKTAPNKVNYSAKSKLSKQLSFPSFEDKKYIQFMNDYSLEKLTYMKIHNLNNIHQSNKSDKDKLSLQIKYPIITANNNRDCSACEFDFTYFGSECCDSAWEEYGLNCFELESGYNWDCSGCECPG</sequence>
<dbReference type="EMBL" id="UINC01218165">
    <property type="protein sequence ID" value="SVE45075.1"/>
    <property type="molecule type" value="Genomic_DNA"/>
</dbReference>
<name>A0A383DLE7_9ZZZZ</name>
<reference evidence="1" key="1">
    <citation type="submission" date="2018-05" db="EMBL/GenBank/DDBJ databases">
        <authorList>
            <person name="Lanie J.A."/>
            <person name="Ng W.-L."/>
            <person name="Kazmierczak K.M."/>
            <person name="Andrzejewski T.M."/>
            <person name="Davidsen T.M."/>
            <person name="Wayne K.J."/>
            <person name="Tettelin H."/>
            <person name="Glass J.I."/>
            <person name="Rusch D."/>
            <person name="Podicherti R."/>
            <person name="Tsui H.-C.T."/>
            <person name="Winkler M.E."/>
        </authorList>
    </citation>
    <scope>NUCLEOTIDE SEQUENCE</scope>
</reference>
<proteinExistence type="predicted"/>
<evidence type="ECO:0000313" key="1">
    <source>
        <dbReference type="EMBL" id="SVE45075.1"/>
    </source>
</evidence>
<organism evidence="1">
    <name type="scientific">marine metagenome</name>
    <dbReference type="NCBI Taxonomy" id="408172"/>
    <lineage>
        <taxon>unclassified sequences</taxon>
        <taxon>metagenomes</taxon>
        <taxon>ecological metagenomes</taxon>
    </lineage>
</organism>
<protein>
    <submittedName>
        <fullName evidence="1">Uncharacterized protein</fullName>
    </submittedName>
</protein>
<gene>
    <name evidence="1" type="ORF">METZ01_LOCUS497929</name>
</gene>
<accession>A0A383DLE7</accession>
<feature type="non-terminal residue" evidence="1">
    <location>
        <position position="187"/>
    </location>
</feature>